<comment type="subcellular location">
    <subcellularLocation>
        <location evidence="1">Cell membrane</location>
    </subcellularLocation>
</comment>
<keyword evidence="14" id="KW-0961">Cell wall biogenesis/degradation</keyword>
<dbReference type="EMBL" id="LCIJ01000011">
    <property type="protein sequence ID" value="KKT52656.1"/>
    <property type="molecule type" value="Genomic_DNA"/>
</dbReference>
<evidence type="ECO:0000256" key="4">
    <source>
        <dbReference type="ARBA" id="ARBA00022475"/>
    </source>
</evidence>
<evidence type="ECO:0000256" key="3">
    <source>
        <dbReference type="ARBA" id="ARBA00007739"/>
    </source>
</evidence>
<dbReference type="GO" id="GO:0009252">
    <property type="term" value="P:peptidoglycan biosynthetic process"/>
    <property type="evidence" value="ECO:0007669"/>
    <property type="project" value="UniProtKB-KW"/>
</dbReference>
<evidence type="ECO:0000256" key="13">
    <source>
        <dbReference type="ARBA" id="ARBA00023268"/>
    </source>
</evidence>
<keyword evidence="4" id="KW-1003">Cell membrane</keyword>
<dbReference type="GO" id="GO:0009002">
    <property type="term" value="F:serine-type D-Ala-D-Ala carboxypeptidase activity"/>
    <property type="evidence" value="ECO:0007669"/>
    <property type="project" value="UniProtKB-EC"/>
</dbReference>
<evidence type="ECO:0000256" key="17">
    <source>
        <dbReference type="SAM" id="Phobius"/>
    </source>
</evidence>
<keyword evidence="6" id="KW-0645">Protease</keyword>
<keyword evidence="17" id="KW-1133">Transmembrane helix</keyword>
<evidence type="ECO:0000256" key="5">
    <source>
        <dbReference type="ARBA" id="ARBA00022645"/>
    </source>
</evidence>
<dbReference type="Gene3D" id="2.60.40.10">
    <property type="entry name" value="Immunoglobulins"/>
    <property type="match status" value="1"/>
</dbReference>
<dbReference type="PANTHER" id="PTHR32282">
    <property type="entry name" value="BINDING PROTEIN TRANSPEPTIDASE, PUTATIVE-RELATED"/>
    <property type="match status" value="1"/>
</dbReference>
<feature type="domain" description="Glycosyl transferase family 51" evidence="19">
    <location>
        <begin position="92"/>
        <end position="269"/>
    </location>
</feature>
<organism evidence="20 21">
    <name type="scientific">candidate division Kazan bacterium GW2011_GWA1_44_22</name>
    <dbReference type="NCBI Taxonomy" id="1620410"/>
    <lineage>
        <taxon>Bacteria</taxon>
        <taxon>Bacteria division Kazan-3B-28</taxon>
    </lineage>
</organism>
<evidence type="ECO:0000256" key="1">
    <source>
        <dbReference type="ARBA" id="ARBA00004236"/>
    </source>
</evidence>
<reference evidence="20 21" key="1">
    <citation type="journal article" date="2015" name="Nature">
        <title>rRNA introns, odd ribosomes, and small enigmatic genomes across a large radiation of phyla.</title>
        <authorList>
            <person name="Brown C.T."/>
            <person name="Hug L.A."/>
            <person name="Thomas B.C."/>
            <person name="Sharon I."/>
            <person name="Castelle C.J."/>
            <person name="Singh A."/>
            <person name="Wilkins M.J."/>
            <person name="Williams K.H."/>
            <person name="Banfield J.F."/>
        </authorList>
    </citation>
    <scope>NUCLEOTIDE SEQUENCE [LARGE SCALE GENOMIC DNA]</scope>
</reference>
<dbReference type="PANTHER" id="PTHR32282:SF11">
    <property type="entry name" value="PENICILLIN-BINDING PROTEIN 1B"/>
    <property type="match status" value="1"/>
</dbReference>
<dbReference type="SUPFAM" id="SSF53955">
    <property type="entry name" value="Lysozyme-like"/>
    <property type="match status" value="1"/>
</dbReference>
<feature type="transmembrane region" description="Helical" evidence="17">
    <location>
        <begin position="47"/>
        <end position="70"/>
    </location>
</feature>
<protein>
    <submittedName>
        <fullName evidence="20">Penicillin-binding protein, 1A family</fullName>
    </submittedName>
</protein>
<dbReference type="InterPro" id="IPR023346">
    <property type="entry name" value="Lysozyme-like_dom_sf"/>
</dbReference>
<dbReference type="Pfam" id="PF00912">
    <property type="entry name" value="Transgly"/>
    <property type="match status" value="1"/>
</dbReference>
<dbReference type="PATRIC" id="fig|1620410.3.peg.222"/>
<evidence type="ECO:0000256" key="9">
    <source>
        <dbReference type="ARBA" id="ARBA00022801"/>
    </source>
</evidence>
<dbReference type="InterPro" id="IPR036950">
    <property type="entry name" value="PBP_transglycosylase"/>
</dbReference>
<dbReference type="NCBIfam" id="TIGR02074">
    <property type="entry name" value="PBP_1a_fam"/>
    <property type="match status" value="1"/>
</dbReference>
<dbReference type="GO" id="GO:0008658">
    <property type="term" value="F:penicillin binding"/>
    <property type="evidence" value="ECO:0007669"/>
    <property type="project" value="InterPro"/>
</dbReference>
<evidence type="ECO:0000256" key="15">
    <source>
        <dbReference type="ARBA" id="ARBA00034000"/>
    </source>
</evidence>
<accession>A0A0G1HZU0</accession>
<evidence type="ECO:0000256" key="8">
    <source>
        <dbReference type="ARBA" id="ARBA00022679"/>
    </source>
</evidence>
<keyword evidence="9" id="KW-0378">Hydrolase</keyword>
<dbReference type="Proteomes" id="UP000034752">
    <property type="component" value="Unassembled WGS sequence"/>
</dbReference>
<comment type="catalytic activity">
    <reaction evidence="15">
        <text>Preferential cleavage: (Ac)2-L-Lys-D-Ala-|-D-Ala. Also transpeptidation of peptidyl-alanyl moieties that are N-acyl substituents of D-alanine.</text>
        <dbReference type="EC" id="3.4.16.4"/>
    </reaction>
</comment>
<comment type="similarity">
    <text evidence="2">In the C-terminal section; belongs to the transpeptidase family.</text>
</comment>
<dbReference type="Gene3D" id="3.40.710.10">
    <property type="entry name" value="DD-peptidase/beta-lactamase superfamily"/>
    <property type="match status" value="1"/>
</dbReference>
<dbReference type="AlphaFoldDB" id="A0A0G1HZU0"/>
<evidence type="ECO:0000256" key="2">
    <source>
        <dbReference type="ARBA" id="ARBA00007090"/>
    </source>
</evidence>
<keyword evidence="10" id="KW-0133">Cell shape</keyword>
<keyword evidence="8" id="KW-0808">Transferase</keyword>
<evidence type="ECO:0000256" key="16">
    <source>
        <dbReference type="ARBA" id="ARBA00049902"/>
    </source>
</evidence>
<evidence type="ECO:0000313" key="21">
    <source>
        <dbReference type="Proteomes" id="UP000034752"/>
    </source>
</evidence>
<keyword evidence="11" id="KW-0573">Peptidoglycan synthesis</keyword>
<dbReference type="GO" id="GO:0071555">
    <property type="term" value="P:cell wall organization"/>
    <property type="evidence" value="ECO:0007669"/>
    <property type="project" value="UniProtKB-KW"/>
</dbReference>
<dbReference type="InterPro" id="IPR050396">
    <property type="entry name" value="Glycosyltr_51/Transpeptidase"/>
</dbReference>
<dbReference type="InterPro" id="IPR012338">
    <property type="entry name" value="Beta-lactam/transpept-like"/>
</dbReference>
<dbReference type="GO" id="GO:0030288">
    <property type="term" value="C:outer membrane-bounded periplasmic space"/>
    <property type="evidence" value="ECO:0007669"/>
    <property type="project" value="TreeGrafter"/>
</dbReference>
<name>A0A0G1HZU0_UNCK3</name>
<evidence type="ECO:0000259" key="18">
    <source>
        <dbReference type="Pfam" id="PF00905"/>
    </source>
</evidence>
<dbReference type="Pfam" id="PF00905">
    <property type="entry name" value="Transpeptidase"/>
    <property type="match status" value="1"/>
</dbReference>
<sequence length="939" mass="103867">MSNELLPLKNQPEAIRQRWKRRAYFRRHRRTWSALAQRLGIENTPKLLVGIGVGGLLVLSFLSAALSVGLPNPASLTIQKPTESTKVLDRNGTVLYDIYNERRRTLVTFADMPEYLKQATIATEDSDFYKHSGFDIRGLIRGIVLKPLSGQRAQGGSTITQQYAKNSFLTASRSVVRKIKEFILAIEIEQLYTKDKILELYLNSMPYGSAYYGVESAAQGYYGKPAKELTLEESATLAALLQAPSYYSPYGSDYVKRLLPRKDWVLERMFKEGYITEKQMKEAQTEELTFLPRRDSIRAPHFVMYVKELLADKYGEKMLEEGGLTITTTLDWEKQQVAEDVIAAAAPKNKEKYNASNAALVSLNPHTGEILAMVGSANYFDEEIDGYVNVAVRERQPGSSFKPVVYAAAFLKGYSPATMLIDVHTDFGQGYDPYNYDNKFRGPVSIRTALQGSLNVPAVKALAYAGVNETIDLAHKMGITTMTEPERYGLSLVLGGAEVRLLDLTSAYGVFAADGAKAANLAVLKVEDRRGRVLEEHKPAASKQVLDPEIAYLINNVLSDDAARAYIFGAGGSLTLPGRPVAAKTGTTQDYRDGWTFGYTPDLVTGVWVGNNDNTEMDHSAAIVAAPIWNQYMRQATAKMPVRAFAVPEGISSIVVDEMSGKLPTDASPSTKTEVFASGNVQKETDDIHKKIRVVRSNPDYLAPANWPEDQVEYRVFTELHSERPDNSAWENPVLKWAQENGYNNIPTMFYDGSAASSGEINITFPSNGSRINGNFTINVVLRDETNVKEVGFYYDGNLVRKSVKAPWTADVTSGVVLDGKNHTVTARLFKQTGGTVETSISVIAGQAESEYVTMSQVDKSFFPIDLIAKLTDTGEFLNIEKVEIYLDNKLEESFLANASGTYTARVDTGAKGQHTAYAKLYVKSGPNYTSNTISFETR</sequence>
<evidence type="ECO:0000256" key="6">
    <source>
        <dbReference type="ARBA" id="ARBA00022670"/>
    </source>
</evidence>
<dbReference type="Gene3D" id="1.10.3810.10">
    <property type="entry name" value="Biosynthetic peptidoglycan transglycosylase-like"/>
    <property type="match status" value="1"/>
</dbReference>
<comment type="similarity">
    <text evidence="3">In the N-terminal section; belongs to the glycosyltransferase 51 family.</text>
</comment>
<evidence type="ECO:0000256" key="14">
    <source>
        <dbReference type="ARBA" id="ARBA00023316"/>
    </source>
</evidence>
<keyword evidence="13" id="KW-0511">Multifunctional enzyme</keyword>
<dbReference type="GO" id="GO:0008360">
    <property type="term" value="P:regulation of cell shape"/>
    <property type="evidence" value="ECO:0007669"/>
    <property type="project" value="UniProtKB-KW"/>
</dbReference>
<dbReference type="InterPro" id="IPR013783">
    <property type="entry name" value="Ig-like_fold"/>
</dbReference>
<feature type="domain" description="Penicillin-binding protein transpeptidase" evidence="18">
    <location>
        <begin position="360"/>
        <end position="633"/>
    </location>
</feature>
<comment type="caution">
    <text evidence="20">The sequence shown here is derived from an EMBL/GenBank/DDBJ whole genome shotgun (WGS) entry which is preliminary data.</text>
</comment>
<dbReference type="GO" id="GO:0006508">
    <property type="term" value="P:proteolysis"/>
    <property type="evidence" value="ECO:0007669"/>
    <property type="project" value="UniProtKB-KW"/>
</dbReference>
<dbReference type="SUPFAM" id="SSF56601">
    <property type="entry name" value="beta-lactamase/transpeptidase-like"/>
    <property type="match status" value="1"/>
</dbReference>
<keyword evidence="17" id="KW-0812">Transmembrane</keyword>
<evidence type="ECO:0000259" key="19">
    <source>
        <dbReference type="Pfam" id="PF00912"/>
    </source>
</evidence>
<dbReference type="Pfam" id="PF17957">
    <property type="entry name" value="Big_7"/>
    <property type="match status" value="1"/>
</dbReference>
<dbReference type="InterPro" id="IPR001460">
    <property type="entry name" value="PCN-bd_Tpept"/>
</dbReference>
<evidence type="ECO:0000256" key="7">
    <source>
        <dbReference type="ARBA" id="ARBA00022676"/>
    </source>
</evidence>
<keyword evidence="7" id="KW-0328">Glycosyltransferase</keyword>
<evidence type="ECO:0000313" key="20">
    <source>
        <dbReference type="EMBL" id="KKT52656.1"/>
    </source>
</evidence>
<keyword evidence="12 17" id="KW-0472">Membrane</keyword>
<comment type="catalytic activity">
    <reaction evidence="16">
        <text>[GlcNAc-(1-&gt;4)-Mur2Ac(oyl-L-Ala-gamma-D-Glu-L-Lys-D-Ala-D-Ala)](n)-di-trans,octa-cis-undecaprenyl diphosphate + beta-D-GlcNAc-(1-&gt;4)-Mur2Ac(oyl-L-Ala-gamma-D-Glu-L-Lys-D-Ala-D-Ala)-di-trans,octa-cis-undecaprenyl diphosphate = [GlcNAc-(1-&gt;4)-Mur2Ac(oyl-L-Ala-gamma-D-Glu-L-Lys-D-Ala-D-Ala)](n+1)-di-trans,octa-cis-undecaprenyl diphosphate + di-trans,octa-cis-undecaprenyl diphosphate + H(+)</text>
        <dbReference type="Rhea" id="RHEA:23708"/>
        <dbReference type="Rhea" id="RHEA-COMP:9602"/>
        <dbReference type="Rhea" id="RHEA-COMP:9603"/>
        <dbReference type="ChEBI" id="CHEBI:15378"/>
        <dbReference type="ChEBI" id="CHEBI:58405"/>
        <dbReference type="ChEBI" id="CHEBI:60033"/>
        <dbReference type="ChEBI" id="CHEBI:78435"/>
        <dbReference type="EC" id="2.4.99.28"/>
    </reaction>
</comment>
<proteinExistence type="inferred from homology"/>
<evidence type="ECO:0000256" key="10">
    <source>
        <dbReference type="ARBA" id="ARBA00022960"/>
    </source>
</evidence>
<evidence type="ECO:0000256" key="12">
    <source>
        <dbReference type="ARBA" id="ARBA00023136"/>
    </source>
</evidence>
<gene>
    <name evidence="20" type="ORF">VE96_C0011G0002</name>
</gene>
<dbReference type="FunFam" id="1.10.3810.10:FF:000001">
    <property type="entry name" value="Penicillin-binding protein 1A"/>
    <property type="match status" value="1"/>
</dbReference>
<evidence type="ECO:0000256" key="11">
    <source>
        <dbReference type="ARBA" id="ARBA00022984"/>
    </source>
</evidence>
<dbReference type="InterPro" id="IPR001264">
    <property type="entry name" value="Glyco_trans_51"/>
</dbReference>
<dbReference type="GO" id="GO:0008955">
    <property type="term" value="F:peptidoglycan glycosyltransferase activity"/>
    <property type="evidence" value="ECO:0007669"/>
    <property type="project" value="UniProtKB-EC"/>
</dbReference>
<dbReference type="GO" id="GO:0005886">
    <property type="term" value="C:plasma membrane"/>
    <property type="evidence" value="ECO:0007669"/>
    <property type="project" value="UniProtKB-SubCell"/>
</dbReference>
<keyword evidence="5" id="KW-0121">Carboxypeptidase</keyword>